<evidence type="ECO:0000313" key="2">
    <source>
        <dbReference type="EMBL" id="KAA1115836.1"/>
    </source>
</evidence>
<organism evidence="2 3">
    <name type="scientific">Puccinia graminis f. sp. tritici</name>
    <dbReference type="NCBI Taxonomy" id="56615"/>
    <lineage>
        <taxon>Eukaryota</taxon>
        <taxon>Fungi</taxon>
        <taxon>Dikarya</taxon>
        <taxon>Basidiomycota</taxon>
        <taxon>Pucciniomycotina</taxon>
        <taxon>Pucciniomycetes</taxon>
        <taxon>Pucciniales</taxon>
        <taxon>Pucciniaceae</taxon>
        <taxon>Puccinia</taxon>
    </lineage>
</organism>
<feature type="region of interest" description="Disordered" evidence="1">
    <location>
        <begin position="1"/>
        <end position="25"/>
    </location>
</feature>
<sequence>MTGKDRSSGGMYKLNPDSKTRRDRPSVLVKTGHPLEYTLRELSAQTGQPDEFSDRPVREVLGHGCPTRGRTRLSEQIVPPINSSDKPVRRLVGRLCLRTARAGRSNDLLDRHVRAVR</sequence>
<proteinExistence type="predicted"/>
<evidence type="ECO:0000256" key="1">
    <source>
        <dbReference type="SAM" id="MobiDB-lite"/>
    </source>
</evidence>
<evidence type="ECO:0000313" key="3">
    <source>
        <dbReference type="Proteomes" id="UP000324748"/>
    </source>
</evidence>
<dbReference type="AlphaFoldDB" id="A0A5B0QRD1"/>
<dbReference type="OrthoDB" id="10385125at2759"/>
<feature type="region of interest" description="Disordered" evidence="1">
    <location>
        <begin position="43"/>
        <end position="70"/>
    </location>
</feature>
<comment type="caution">
    <text evidence="2">The sequence shown here is derived from an EMBL/GenBank/DDBJ whole genome shotgun (WGS) entry which is preliminary data.</text>
</comment>
<dbReference type="EMBL" id="VSWC01000006">
    <property type="protein sequence ID" value="KAA1115836.1"/>
    <property type="molecule type" value="Genomic_DNA"/>
</dbReference>
<feature type="compositionally biased region" description="Basic and acidic residues" evidence="1">
    <location>
        <begin position="52"/>
        <end position="61"/>
    </location>
</feature>
<dbReference type="Proteomes" id="UP000324748">
    <property type="component" value="Unassembled WGS sequence"/>
</dbReference>
<name>A0A5B0QRD1_PUCGR</name>
<protein>
    <submittedName>
        <fullName evidence="2">Uncharacterized protein</fullName>
    </submittedName>
</protein>
<reference evidence="2 3" key="1">
    <citation type="submission" date="2019-05" db="EMBL/GenBank/DDBJ databases">
        <title>Emergence of the Ug99 lineage of the wheat stem rust pathogen through somatic hybridization.</title>
        <authorList>
            <person name="Li F."/>
            <person name="Upadhyaya N.M."/>
            <person name="Sperschneider J."/>
            <person name="Matny O."/>
            <person name="Nguyen-Phuc H."/>
            <person name="Mago R."/>
            <person name="Raley C."/>
            <person name="Miller M.E."/>
            <person name="Silverstein K.A.T."/>
            <person name="Henningsen E."/>
            <person name="Hirsch C.D."/>
            <person name="Visser B."/>
            <person name="Pretorius Z.A."/>
            <person name="Steffenson B.J."/>
            <person name="Schwessinger B."/>
            <person name="Dodds P.N."/>
            <person name="Figueroa M."/>
        </authorList>
    </citation>
    <scope>NUCLEOTIDE SEQUENCE [LARGE SCALE GENOMIC DNA]</scope>
    <source>
        <strain evidence="2">21-0</strain>
    </source>
</reference>
<keyword evidence="3" id="KW-1185">Reference proteome</keyword>
<gene>
    <name evidence="2" type="ORF">PGT21_000754</name>
</gene>
<accession>A0A5B0QRD1</accession>
<feature type="compositionally biased region" description="Basic and acidic residues" evidence="1">
    <location>
        <begin position="16"/>
        <end position="25"/>
    </location>
</feature>